<organism evidence="1 2">
    <name type="scientific">Aphis craccivora</name>
    <name type="common">Cowpea aphid</name>
    <dbReference type="NCBI Taxonomy" id="307492"/>
    <lineage>
        <taxon>Eukaryota</taxon>
        <taxon>Metazoa</taxon>
        <taxon>Ecdysozoa</taxon>
        <taxon>Arthropoda</taxon>
        <taxon>Hexapoda</taxon>
        <taxon>Insecta</taxon>
        <taxon>Pterygota</taxon>
        <taxon>Neoptera</taxon>
        <taxon>Paraneoptera</taxon>
        <taxon>Hemiptera</taxon>
        <taxon>Sternorrhyncha</taxon>
        <taxon>Aphidomorpha</taxon>
        <taxon>Aphidoidea</taxon>
        <taxon>Aphididae</taxon>
        <taxon>Aphidini</taxon>
        <taxon>Aphis</taxon>
        <taxon>Aphis</taxon>
    </lineage>
</organism>
<sequence>MYVTVSRYKEEFEVQLANIIKQLGKLDQKPDEDTTSTEIIPEAYFSVMIVAKKLSIPRFNADLKEYTSFRNLFDTVVHENLDIRPVVNHFDQLWKMPKVMFDEPNSIRQILNTIMDSQLRTQWELLEDHADDPSVDELVIFLTKYCNAVSTGQYRSARDKPSIKLFGKTIVLHTAKTDHQTAPRTKEIIHLPSVQNYTRSPVDCLFGIQGKTPKNRKEVIKKIRRYFLCFCQQHTVSQCKHARLCSECRGRHHTILHFDNTVD</sequence>
<evidence type="ECO:0000313" key="2">
    <source>
        <dbReference type="Proteomes" id="UP000478052"/>
    </source>
</evidence>
<gene>
    <name evidence="1" type="ORF">FWK35_00014764</name>
</gene>
<accession>A0A6G0YNX7</accession>
<dbReference type="Proteomes" id="UP000478052">
    <property type="component" value="Unassembled WGS sequence"/>
</dbReference>
<comment type="caution">
    <text evidence="1">The sequence shown here is derived from an EMBL/GenBank/DDBJ whole genome shotgun (WGS) entry which is preliminary data.</text>
</comment>
<name>A0A6G0YNX7_APHCR</name>
<protein>
    <submittedName>
        <fullName evidence="1">DUF1758 domain-containing protein</fullName>
    </submittedName>
</protein>
<dbReference type="OrthoDB" id="7444419at2759"/>
<evidence type="ECO:0000313" key="1">
    <source>
        <dbReference type="EMBL" id="KAF0759112.1"/>
    </source>
</evidence>
<dbReference type="EMBL" id="VUJU01003105">
    <property type="protein sequence ID" value="KAF0759112.1"/>
    <property type="molecule type" value="Genomic_DNA"/>
</dbReference>
<dbReference type="AlphaFoldDB" id="A0A6G0YNX7"/>
<reference evidence="1 2" key="1">
    <citation type="submission" date="2019-08" db="EMBL/GenBank/DDBJ databases">
        <title>Whole genome of Aphis craccivora.</title>
        <authorList>
            <person name="Voronova N.V."/>
            <person name="Shulinski R.S."/>
            <person name="Bandarenka Y.V."/>
            <person name="Zhorov D.G."/>
            <person name="Warner D."/>
        </authorList>
    </citation>
    <scope>NUCLEOTIDE SEQUENCE [LARGE SCALE GENOMIC DNA]</scope>
    <source>
        <strain evidence="1">180601</strain>
        <tissue evidence="1">Whole Body</tissue>
    </source>
</reference>
<keyword evidence="2" id="KW-1185">Reference proteome</keyword>
<proteinExistence type="predicted"/>